<keyword evidence="3" id="KW-1185">Reference proteome</keyword>
<feature type="domain" description="STAS" evidence="1">
    <location>
        <begin position="27"/>
        <end position="112"/>
    </location>
</feature>
<dbReference type="Pfam" id="PF13466">
    <property type="entry name" value="STAS_2"/>
    <property type="match status" value="1"/>
</dbReference>
<evidence type="ECO:0000313" key="2">
    <source>
        <dbReference type="EMBL" id="GAA1824464.1"/>
    </source>
</evidence>
<dbReference type="PROSITE" id="PS50801">
    <property type="entry name" value="STAS"/>
    <property type="match status" value="1"/>
</dbReference>
<reference evidence="2 3" key="1">
    <citation type="journal article" date="2019" name="Int. J. Syst. Evol. Microbiol.">
        <title>The Global Catalogue of Microorganisms (GCM) 10K type strain sequencing project: providing services to taxonomists for standard genome sequencing and annotation.</title>
        <authorList>
            <consortium name="The Broad Institute Genomics Platform"/>
            <consortium name="The Broad Institute Genome Sequencing Center for Infectious Disease"/>
            <person name="Wu L."/>
            <person name="Ma J."/>
        </authorList>
    </citation>
    <scope>NUCLEOTIDE SEQUENCE [LARGE SCALE GENOMIC DNA]</scope>
    <source>
        <strain evidence="2 3">JCM 13250</strain>
    </source>
</reference>
<dbReference type="InterPro" id="IPR002645">
    <property type="entry name" value="STAS_dom"/>
</dbReference>
<comment type="caution">
    <text evidence="2">The sequence shown here is derived from an EMBL/GenBank/DDBJ whole genome shotgun (WGS) entry which is preliminary data.</text>
</comment>
<evidence type="ECO:0000313" key="3">
    <source>
        <dbReference type="Proteomes" id="UP001500218"/>
    </source>
</evidence>
<evidence type="ECO:0000259" key="1">
    <source>
        <dbReference type="PROSITE" id="PS50801"/>
    </source>
</evidence>
<dbReference type="SUPFAM" id="SSF52091">
    <property type="entry name" value="SpoIIaa-like"/>
    <property type="match status" value="1"/>
</dbReference>
<accession>A0ABN2MF17</accession>
<dbReference type="Proteomes" id="UP001500218">
    <property type="component" value="Unassembled WGS sequence"/>
</dbReference>
<dbReference type="InterPro" id="IPR058548">
    <property type="entry name" value="MlaB-like_STAS"/>
</dbReference>
<sequence length="131" mass="13821">MSEIFVDDVRSHLWESGNPSWSQRHADGADLIFLAGELDLATAADLHRLLTDATTSSTAPTIVLDLSDVTFIDAHSISLIMAAQQVATGRGRQLRIVGLHGTPAMVFDVLGLAATPTCPSAADENGRGPRG</sequence>
<dbReference type="PANTHER" id="PTHR33495:SF2">
    <property type="entry name" value="ANTI-SIGMA FACTOR ANTAGONIST TM_1081-RELATED"/>
    <property type="match status" value="1"/>
</dbReference>
<name>A0ABN2MF17_9ACTN</name>
<dbReference type="RefSeq" id="WP_344137505.1">
    <property type="nucleotide sequence ID" value="NZ_BAAALT010000210.1"/>
</dbReference>
<protein>
    <submittedName>
        <fullName evidence="2">STAS domain-containing protein</fullName>
    </submittedName>
</protein>
<gene>
    <name evidence="2" type="ORF">GCM10009682_50860</name>
</gene>
<dbReference type="EMBL" id="BAAALT010000210">
    <property type="protein sequence ID" value="GAA1824464.1"/>
    <property type="molecule type" value="Genomic_DNA"/>
</dbReference>
<proteinExistence type="predicted"/>
<dbReference type="InterPro" id="IPR036513">
    <property type="entry name" value="STAS_dom_sf"/>
</dbReference>
<organism evidence="2 3">
    <name type="scientific">Luedemannella flava</name>
    <dbReference type="NCBI Taxonomy" id="349316"/>
    <lineage>
        <taxon>Bacteria</taxon>
        <taxon>Bacillati</taxon>
        <taxon>Actinomycetota</taxon>
        <taxon>Actinomycetes</taxon>
        <taxon>Micromonosporales</taxon>
        <taxon>Micromonosporaceae</taxon>
        <taxon>Luedemannella</taxon>
    </lineage>
</organism>
<dbReference type="Gene3D" id="3.30.750.24">
    <property type="entry name" value="STAS domain"/>
    <property type="match status" value="1"/>
</dbReference>
<dbReference type="PANTHER" id="PTHR33495">
    <property type="entry name" value="ANTI-SIGMA FACTOR ANTAGONIST TM_1081-RELATED-RELATED"/>
    <property type="match status" value="1"/>
</dbReference>
<dbReference type="CDD" id="cd07043">
    <property type="entry name" value="STAS_anti-anti-sigma_factors"/>
    <property type="match status" value="1"/>
</dbReference>